<dbReference type="OrthoDB" id="414730at2759"/>
<name>A0A4C1YTT3_EUMVA</name>
<sequence length="121" mass="13966">MLHLNMATHVQLETVTNYRFKLRLHYCTVSPFTSEQRKKYKIENTFTPAGRSCALRSGLAKARKLANTVMEDEELEVDLFMDCANIDILCITEHWLKNFQLLLGFAHHRVDSSFSKEGSIT</sequence>
<organism evidence="1 2">
    <name type="scientific">Eumeta variegata</name>
    <name type="common">Bagworm moth</name>
    <name type="synonym">Eumeta japonica</name>
    <dbReference type="NCBI Taxonomy" id="151549"/>
    <lineage>
        <taxon>Eukaryota</taxon>
        <taxon>Metazoa</taxon>
        <taxon>Ecdysozoa</taxon>
        <taxon>Arthropoda</taxon>
        <taxon>Hexapoda</taxon>
        <taxon>Insecta</taxon>
        <taxon>Pterygota</taxon>
        <taxon>Neoptera</taxon>
        <taxon>Endopterygota</taxon>
        <taxon>Lepidoptera</taxon>
        <taxon>Glossata</taxon>
        <taxon>Ditrysia</taxon>
        <taxon>Tineoidea</taxon>
        <taxon>Psychidae</taxon>
        <taxon>Oiketicinae</taxon>
        <taxon>Eumeta</taxon>
    </lineage>
</organism>
<keyword evidence="2" id="KW-1185">Reference proteome</keyword>
<protein>
    <submittedName>
        <fullName evidence="1">Uncharacterized protein</fullName>
    </submittedName>
</protein>
<comment type="caution">
    <text evidence="1">The sequence shown here is derived from an EMBL/GenBank/DDBJ whole genome shotgun (WGS) entry which is preliminary data.</text>
</comment>
<proteinExistence type="predicted"/>
<dbReference type="EMBL" id="BGZK01001343">
    <property type="protein sequence ID" value="GBP77705.1"/>
    <property type="molecule type" value="Genomic_DNA"/>
</dbReference>
<dbReference type="Proteomes" id="UP000299102">
    <property type="component" value="Unassembled WGS sequence"/>
</dbReference>
<evidence type="ECO:0000313" key="2">
    <source>
        <dbReference type="Proteomes" id="UP000299102"/>
    </source>
</evidence>
<reference evidence="1 2" key="1">
    <citation type="journal article" date="2019" name="Commun. Biol.">
        <title>The bagworm genome reveals a unique fibroin gene that provides high tensile strength.</title>
        <authorList>
            <person name="Kono N."/>
            <person name="Nakamura H."/>
            <person name="Ohtoshi R."/>
            <person name="Tomita M."/>
            <person name="Numata K."/>
            <person name="Arakawa K."/>
        </authorList>
    </citation>
    <scope>NUCLEOTIDE SEQUENCE [LARGE SCALE GENOMIC DNA]</scope>
</reference>
<dbReference type="AlphaFoldDB" id="A0A4C1YTT3"/>
<accession>A0A4C1YTT3</accession>
<evidence type="ECO:0000313" key="1">
    <source>
        <dbReference type="EMBL" id="GBP77705.1"/>
    </source>
</evidence>
<gene>
    <name evidence="1" type="ORF">EVAR_62040_1</name>
</gene>